<organism evidence="1">
    <name type="scientific">marine sediment metagenome</name>
    <dbReference type="NCBI Taxonomy" id="412755"/>
    <lineage>
        <taxon>unclassified sequences</taxon>
        <taxon>metagenomes</taxon>
        <taxon>ecological metagenomes</taxon>
    </lineage>
</organism>
<evidence type="ECO:0008006" key="2">
    <source>
        <dbReference type="Google" id="ProtNLM"/>
    </source>
</evidence>
<feature type="non-terminal residue" evidence="1">
    <location>
        <position position="115"/>
    </location>
</feature>
<name>X1W0J1_9ZZZZ</name>
<sequence>SGTGKTTYVKTLLNSLRWDKLYLCDPNRQYADYTMSENAEYISPNELKRALNVIGKRLLLTQKKGVLIIEDLNFTLTRLSETMEISIRRAKKIITLLLENLRKYDVKVIIIMHDI</sequence>
<evidence type="ECO:0000313" key="1">
    <source>
        <dbReference type="EMBL" id="GAJ20295.1"/>
    </source>
</evidence>
<feature type="non-terminal residue" evidence="1">
    <location>
        <position position="1"/>
    </location>
</feature>
<gene>
    <name evidence="1" type="ORF">S12H4_61419</name>
</gene>
<accession>X1W0J1</accession>
<dbReference type="EMBL" id="BARW01040762">
    <property type="protein sequence ID" value="GAJ20295.1"/>
    <property type="molecule type" value="Genomic_DNA"/>
</dbReference>
<comment type="caution">
    <text evidence="1">The sequence shown here is derived from an EMBL/GenBank/DDBJ whole genome shotgun (WGS) entry which is preliminary data.</text>
</comment>
<dbReference type="AlphaFoldDB" id="X1W0J1"/>
<protein>
    <recommendedName>
        <fullName evidence="2">AAA+ ATPase domain-containing protein</fullName>
    </recommendedName>
</protein>
<reference evidence="1" key="1">
    <citation type="journal article" date="2014" name="Front. Microbiol.">
        <title>High frequency of phylogenetically diverse reductive dehalogenase-homologous genes in deep subseafloor sedimentary metagenomes.</title>
        <authorList>
            <person name="Kawai M."/>
            <person name="Futagami T."/>
            <person name="Toyoda A."/>
            <person name="Takaki Y."/>
            <person name="Nishi S."/>
            <person name="Hori S."/>
            <person name="Arai W."/>
            <person name="Tsubouchi T."/>
            <person name="Morono Y."/>
            <person name="Uchiyama I."/>
            <person name="Ito T."/>
            <person name="Fujiyama A."/>
            <person name="Inagaki F."/>
            <person name="Takami H."/>
        </authorList>
    </citation>
    <scope>NUCLEOTIDE SEQUENCE</scope>
    <source>
        <strain evidence="1">Expedition CK06-06</strain>
    </source>
</reference>
<dbReference type="InterPro" id="IPR027417">
    <property type="entry name" value="P-loop_NTPase"/>
</dbReference>
<proteinExistence type="predicted"/>
<dbReference type="SUPFAM" id="SSF52540">
    <property type="entry name" value="P-loop containing nucleoside triphosphate hydrolases"/>
    <property type="match status" value="1"/>
</dbReference>